<protein>
    <submittedName>
        <fullName evidence="1">Plasmodium variant antigen protein Cir/Yir/Bir, putative</fullName>
    </submittedName>
</protein>
<accession>A0A1D3L6J7</accession>
<name>A0A1D3L6J7_PLABE</name>
<dbReference type="NCBIfam" id="TIGR01590">
    <property type="entry name" value="yir-bir-cir_Pla"/>
    <property type="match status" value="1"/>
</dbReference>
<gene>
    <name evidence="1" type="ORF">PBSP11RLL_000497800</name>
</gene>
<evidence type="ECO:0000313" key="1">
    <source>
        <dbReference type="EMBL" id="SCL82200.1"/>
    </source>
</evidence>
<dbReference type="Pfam" id="PF06022">
    <property type="entry name" value="Cir_Bir_Yir"/>
    <property type="match status" value="1"/>
</dbReference>
<dbReference type="InterPro" id="IPR006477">
    <property type="entry name" value="Yir_bir_cir"/>
</dbReference>
<reference evidence="1 2" key="1">
    <citation type="submission" date="2016-08" db="EMBL/GenBank/DDBJ databases">
        <authorList>
            <consortium name="Pathogen Informatics"/>
        </authorList>
    </citation>
    <scope>NUCLEOTIDE SEQUENCE [LARGE SCALE GENOMIC DNA]</scope>
    <source>
        <strain evidence="1 2">SP11 RLL</strain>
    </source>
</reference>
<proteinExistence type="predicted"/>
<sequence length="139" mass="16320">MNKNICQNFNSVCIYFPDALKNDGNYNFLSDGQQFKQYCTNNKCDNNLEKINSACLYLFNAFFGSSYSVRDNANSNIDVVDYIITWLSYMLRLKKESGINKLNDFYTNHIETNKHYKNKIHDDSGYNCHMETIDKKRIC</sequence>
<dbReference type="AlphaFoldDB" id="A0A1D3L6J7"/>
<evidence type="ECO:0000313" key="2">
    <source>
        <dbReference type="Proteomes" id="UP000219974"/>
    </source>
</evidence>
<dbReference type="Proteomes" id="UP000219974">
    <property type="component" value="Unassembled WGS sequence"/>
</dbReference>
<organism evidence="1 2">
    <name type="scientific">Plasmodium berghei</name>
    <dbReference type="NCBI Taxonomy" id="5821"/>
    <lineage>
        <taxon>Eukaryota</taxon>
        <taxon>Sar</taxon>
        <taxon>Alveolata</taxon>
        <taxon>Apicomplexa</taxon>
        <taxon>Aconoidasida</taxon>
        <taxon>Haemosporida</taxon>
        <taxon>Plasmodiidae</taxon>
        <taxon>Plasmodium</taxon>
        <taxon>Plasmodium (Vinckeia)</taxon>
    </lineage>
</organism>
<dbReference type="EMBL" id="FMIH01000089">
    <property type="protein sequence ID" value="SCL82200.1"/>
    <property type="molecule type" value="Genomic_DNA"/>
</dbReference>